<evidence type="ECO:0000313" key="5">
    <source>
        <dbReference type="Proteomes" id="UP000237347"/>
    </source>
</evidence>
<accession>A0AAW0MB70</accession>
<gene>
    <name evidence="4" type="ORF">CFP56_029242</name>
</gene>
<dbReference type="InterPro" id="IPR002182">
    <property type="entry name" value="NB-ARC"/>
</dbReference>
<dbReference type="SMART" id="SM00382">
    <property type="entry name" value="AAA"/>
    <property type="match status" value="2"/>
</dbReference>
<name>A0AAW0MB70_QUESU</name>
<evidence type="ECO:0000256" key="1">
    <source>
        <dbReference type="ARBA" id="ARBA00008894"/>
    </source>
</evidence>
<dbReference type="InterPro" id="IPR003593">
    <property type="entry name" value="AAA+_ATPase"/>
</dbReference>
<dbReference type="InterPro" id="IPR027417">
    <property type="entry name" value="P-loop_NTPase"/>
</dbReference>
<keyword evidence="2" id="KW-0611">Plant defense</keyword>
<dbReference type="Pfam" id="PF00931">
    <property type="entry name" value="NB-ARC"/>
    <property type="match status" value="3"/>
</dbReference>
<dbReference type="InterPro" id="IPR008808">
    <property type="entry name" value="Powdery_mildew-R_dom"/>
</dbReference>
<protein>
    <submittedName>
        <fullName evidence="4">Disease resistance protein</fullName>
    </submittedName>
</protein>
<comment type="caution">
    <text evidence="4">The sequence shown here is derived from an EMBL/GenBank/DDBJ whole genome shotgun (WGS) entry which is preliminary data.</text>
</comment>
<evidence type="ECO:0000256" key="2">
    <source>
        <dbReference type="ARBA" id="ARBA00022821"/>
    </source>
</evidence>
<sequence length="963" mass="110527">MAVKLVIEVEAFGGAVKKEVNLKRLGSGLNRLLLLFNDDTKRLDLPKKNTKRSIEDVKKGEKQVRKCSKSRWWSCCFRVCCPTELCESDEDIARSCEDDTEANSIRNHGTEISVNLNIIQEEKDSNWDRPRAFCAVRRPPIFTVGFDMPMKELKTLLLKDEVHQLLLTAPAGSGKTTLVQMLCQDEKIKGMFANNILFVNVSKTPNVKVIVQNLFSYKGYQPKYQIQSEEDAICQLPQMLSHIGPNPILLILDDVWLGSEFLFEKFKFNIPNYKILVTSRTAFPRFKHTYNLKQLNDVDAMTLFCHSAFLQDESSYIPEEDIKKVLTSLRETVKDVVRNARQFKRILNRLDSTLDLLAQAVEDIERSNQQRGRAVENTQGLIEEMTKGRELVRNSLQIPWWNLFLIYGRRHFEVDLQLHGARTVLETREIVSGNRESMDIRPGPWRHQGYHVRFVNPRFLQLGVEDVTVEGGGAAASIDCSWRMWETTLVKMLCQDKEIKGTFKENILFVNVSKTLNVKVIVQILFSHKRLQPMFEIQSDEDAIEQLQQLLEHIGSDPILLILDDVWLGSESLPEKFGFKTPNHKIMVTSRTAFPRFKFTYNLNPLNDKDAMTLFRPLLGAGFGQVLSSLRETVKDVVRNARQFKRILKRLDSTLDLLAQAVEDIERSNQQRGRAVENTQGLIEEMTKGRELVRNSLQIPWWNLFLIVKYSSKLSKLEDDILRFCQVDLQLHGARTVLETREIVSGIRESMDSTRSMETTRVSCAVREPPGFTVGFDMPMKELKTLLLKEEVQLLLLTAPGGRGKTTLVQMLCQDDQIRGTYKENILFVNVSQTPNVKVIVQNLFDYKHFRPEFLIQSDEDAIEQLPQLLNHIGPNPILLILDDVWLGSESLPEKFKFNIPKYKILVTSRTAFPRFEFTHHLDVLNDLDAMNLFCHSASLQDGSSYIPAEEDIKKECAVVLSS</sequence>
<organism evidence="4 5">
    <name type="scientific">Quercus suber</name>
    <name type="common">Cork oak</name>
    <dbReference type="NCBI Taxonomy" id="58331"/>
    <lineage>
        <taxon>Eukaryota</taxon>
        <taxon>Viridiplantae</taxon>
        <taxon>Streptophyta</taxon>
        <taxon>Embryophyta</taxon>
        <taxon>Tracheophyta</taxon>
        <taxon>Spermatophyta</taxon>
        <taxon>Magnoliopsida</taxon>
        <taxon>eudicotyledons</taxon>
        <taxon>Gunneridae</taxon>
        <taxon>Pentapetalae</taxon>
        <taxon>rosids</taxon>
        <taxon>fabids</taxon>
        <taxon>Fagales</taxon>
        <taxon>Fagaceae</taxon>
        <taxon>Quercus</taxon>
    </lineage>
</organism>
<dbReference type="PANTHER" id="PTHR36766">
    <property type="entry name" value="PLANT BROAD-SPECTRUM MILDEW RESISTANCE PROTEIN RPW8"/>
    <property type="match status" value="1"/>
</dbReference>
<dbReference type="Gene3D" id="3.40.50.300">
    <property type="entry name" value="P-loop containing nucleotide triphosphate hydrolases"/>
    <property type="match status" value="3"/>
</dbReference>
<evidence type="ECO:0000313" key="4">
    <source>
        <dbReference type="EMBL" id="KAK7860950.1"/>
    </source>
</evidence>
<dbReference type="SUPFAM" id="SSF52540">
    <property type="entry name" value="P-loop containing nucleoside triphosphate hydrolases"/>
    <property type="match status" value="3"/>
</dbReference>
<dbReference type="PANTHER" id="PTHR36766:SF3">
    <property type="entry name" value="RPW8 DOMAIN-CONTAINING PROTEIN"/>
    <property type="match status" value="1"/>
</dbReference>
<comment type="similarity">
    <text evidence="1">Belongs to the disease resistance NB-LRR family.</text>
</comment>
<evidence type="ECO:0000259" key="3">
    <source>
        <dbReference type="PROSITE" id="PS51153"/>
    </source>
</evidence>
<dbReference type="PROSITE" id="PS51153">
    <property type="entry name" value="RPW8"/>
    <property type="match status" value="1"/>
</dbReference>
<dbReference type="AlphaFoldDB" id="A0AAW0MB70"/>
<keyword evidence="5" id="KW-1185">Reference proteome</keyword>
<dbReference type="GO" id="GO:0006952">
    <property type="term" value="P:defense response"/>
    <property type="evidence" value="ECO:0007669"/>
    <property type="project" value="UniProtKB-KW"/>
</dbReference>
<dbReference type="EMBL" id="PKMF04000004">
    <property type="protein sequence ID" value="KAK7860950.1"/>
    <property type="molecule type" value="Genomic_DNA"/>
</dbReference>
<reference evidence="4 5" key="1">
    <citation type="journal article" date="2018" name="Sci. Data">
        <title>The draft genome sequence of cork oak.</title>
        <authorList>
            <person name="Ramos A.M."/>
            <person name="Usie A."/>
            <person name="Barbosa P."/>
            <person name="Barros P.M."/>
            <person name="Capote T."/>
            <person name="Chaves I."/>
            <person name="Simoes F."/>
            <person name="Abreu I."/>
            <person name="Carrasquinho I."/>
            <person name="Faro C."/>
            <person name="Guimaraes J.B."/>
            <person name="Mendonca D."/>
            <person name="Nobrega F."/>
            <person name="Rodrigues L."/>
            <person name="Saibo N.J.M."/>
            <person name="Varela M.C."/>
            <person name="Egas C."/>
            <person name="Matos J."/>
            <person name="Miguel C.M."/>
            <person name="Oliveira M.M."/>
            <person name="Ricardo C.P."/>
            <person name="Goncalves S."/>
        </authorList>
    </citation>
    <scope>NUCLEOTIDE SEQUENCE [LARGE SCALE GENOMIC DNA]</scope>
    <source>
        <strain evidence="5">cv. HL8</strain>
    </source>
</reference>
<dbReference type="Pfam" id="PF05659">
    <property type="entry name" value="RPW8"/>
    <property type="match status" value="2"/>
</dbReference>
<dbReference type="Proteomes" id="UP000237347">
    <property type="component" value="Unassembled WGS sequence"/>
</dbReference>
<dbReference type="GO" id="GO:0043531">
    <property type="term" value="F:ADP binding"/>
    <property type="evidence" value="ECO:0007669"/>
    <property type="project" value="InterPro"/>
</dbReference>
<feature type="domain" description="RPW8" evidence="3">
    <location>
        <begin position="612"/>
        <end position="763"/>
    </location>
</feature>
<proteinExistence type="inferred from homology"/>